<keyword evidence="3" id="KW-0687">Ribonucleoprotein</keyword>
<evidence type="ECO:0000256" key="1">
    <source>
        <dbReference type="ARBA" id="ARBA00006540"/>
    </source>
</evidence>
<sequence length="150" mass="17208">MGLNAGSLRDLLELVHIDHAPLGEEIRKMKGLKKNKAYLMEIQVNGGSIADKVDFDYGFFDKQVPIDVFFQKDEMIDIIGVTKGKSYKGVVTRWVVTRLPRKTHRGLRMVACIVAGQNGYHHRTQMNKKIYKLGKTEQESHTAMTEFERR</sequence>
<dbReference type="Gene3D" id="3.30.1430.10">
    <property type="match status" value="1"/>
</dbReference>
<proteinExistence type="inferred from homology"/>
<name>A0AAD4SSJ3_9MAGN</name>
<dbReference type="Pfam" id="PF00297">
    <property type="entry name" value="Ribosomal_L3"/>
    <property type="match status" value="1"/>
</dbReference>
<accession>A0AAD4SSJ3</accession>
<dbReference type="SUPFAM" id="SSF50447">
    <property type="entry name" value="Translation proteins"/>
    <property type="match status" value="1"/>
</dbReference>
<dbReference type="GO" id="GO:0003723">
    <property type="term" value="F:RNA binding"/>
    <property type="evidence" value="ECO:0007669"/>
    <property type="project" value="TreeGrafter"/>
</dbReference>
<dbReference type="EMBL" id="JAJJMB010008983">
    <property type="protein sequence ID" value="KAI3917536.1"/>
    <property type="molecule type" value="Genomic_DNA"/>
</dbReference>
<dbReference type="PANTHER" id="PTHR11363:SF5">
    <property type="entry name" value="LARGE RIBOSOMAL SUBUNIT PROTEIN UL3"/>
    <property type="match status" value="1"/>
</dbReference>
<organism evidence="4 5">
    <name type="scientific">Papaver atlanticum</name>
    <dbReference type="NCBI Taxonomy" id="357466"/>
    <lineage>
        <taxon>Eukaryota</taxon>
        <taxon>Viridiplantae</taxon>
        <taxon>Streptophyta</taxon>
        <taxon>Embryophyta</taxon>
        <taxon>Tracheophyta</taxon>
        <taxon>Spermatophyta</taxon>
        <taxon>Magnoliopsida</taxon>
        <taxon>Ranunculales</taxon>
        <taxon>Papaveraceae</taxon>
        <taxon>Papaveroideae</taxon>
        <taxon>Papaver</taxon>
    </lineage>
</organism>
<keyword evidence="5" id="KW-1185">Reference proteome</keyword>
<gene>
    <name evidence="4" type="ORF">MKW98_021298</name>
</gene>
<dbReference type="Proteomes" id="UP001202328">
    <property type="component" value="Unassembled WGS sequence"/>
</dbReference>
<dbReference type="InterPro" id="IPR045077">
    <property type="entry name" value="L3_arc_euk"/>
</dbReference>
<evidence type="ECO:0000256" key="2">
    <source>
        <dbReference type="ARBA" id="ARBA00022980"/>
    </source>
</evidence>
<keyword evidence="2" id="KW-0689">Ribosomal protein</keyword>
<dbReference type="GO" id="GO:0003735">
    <property type="term" value="F:structural constituent of ribosome"/>
    <property type="evidence" value="ECO:0007669"/>
    <property type="project" value="InterPro"/>
</dbReference>
<evidence type="ECO:0000256" key="3">
    <source>
        <dbReference type="ARBA" id="ARBA00023274"/>
    </source>
</evidence>
<protein>
    <recommendedName>
        <fullName evidence="6">50S ribosomal protein L3</fullName>
    </recommendedName>
</protein>
<reference evidence="4" key="1">
    <citation type="submission" date="2022-04" db="EMBL/GenBank/DDBJ databases">
        <title>A functionally conserved STORR gene fusion in Papaver species that diverged 16.8 million years ago.</title>
        <authorList>
            <person name="Catania T."/>
        </authorList>
    </citation>
    <scope>NUCLEOTIDE SEQUENCE</scope>
    <source>
        <strain evidence="4">S-188037</strain>
    </source>
</reference>
<evidence type="ECO:0008006" key="6">
    <source>
        <dbReference type="Google" id="ProtNLM"/>
    </source>
</evidence>
<feature type="non-terminal residue" evidence="4">
    <location>
        <position position="1"/>
    </location>
</feature>
<comment type="caution">
    <text evidence="4">The sequence shown here is derived from an EMBL/GenBank/DDBJ whole genome shotgun (WGS) entry which is preliminary data.</text>
</comment>
<dbReference type="GO" id="GO:0022625">
    <property type="term" value="C:cytosolic large ribosomal subunit"/>
    <property type="evidence" value="ECO:0007669"/>
    <property type="project" value="TreeGrafter"/>
</dbReference>
<dbReference type="AlphaFoldDB" id="A0AAD4SSJ3"/>
<comment type="similarity">
    <text evidence="1">Belongs to the universal ribosomal protein uL3 family.</text>
</comment>
<dbReference type="PANTHER" id="PTHR11363">
    <property type="entry name" value="60S RIBOSOMAL PROTEIN L3-RELATED"/>
    <property type="match status" value="1"/>
</dbReference>
<dbReference type="InterPro" id="IPR000597">
    <property type="entry name" value="Ribosomal_uL3"/>
</dbReference>
<dbReference type="InterPro" id="IPR009000">
    <property type="entry name" value="Transl_B-barrel_sf"/>
</dbReference>
<evidence type="ECO:0000313" key="5">
    <source>
        <dbReference type="Proteomes" id="UP001202328"/>
    </source>
</evidence>
<evidence type="ECO:0000313" key="4">
    <source>
        <dbReference type="EMBL" id="KAI3917536.1"/>
    </source>
</evidence>
<dbReference type="Gene3D" id="4.10.960.10">
    <property type="entry name" value="Ribosomal protein L3, domain 3"/>
    <property type="match status" value="1"/>
</dbReference>
<dbReference type="GO" id="GO:0006412">
    <property type="term" value="P:translation"/>
    <property type="evidence" value="ECO:0007669"/>
    <property type="project" value="InterPro"/>
</dbReference>
<dbReference type="InterPro" id="IPR044892">
    <property type="entry name" value="Ribosomal_L3_dom_3_arc_sf"/>
</dbReference>